<dbReference type="Gene3D" id="2.30.30.90">
    <property type="match status" value="1"/>
</dbReference>
<dbReference type="InterPro" id="IPR007167">
    <property type="entry name" value="Fe-transptr_FeoA-like"/>
</dbReference>
<dbReference type="InterPro" id="IPR038157">
    <property type="entry name" value="FeoA_core_dom"/>
</dbReference>
<dbReference type="SUPFAM" id="SSF50037">
    <property type="entry name" value="C-terminal domain of transcriptional repressors"/>
    <property type="match status" value="1"/>
</dbReference>
<protein>
    <submittedName>
        <fullName evidence="3">Ferrous iron transport protein A</fullName>
    </submittedName>
</protein>
<dbReference type="AlphaFoldDB" id="A0A8J6TQL4"/>
<dbReference type="Pfam" id="PF04023">
    <property type="entry name" value="FeoA"/>
    <property type="match status" value="1"/>
</dbReference>
<dbReference type="Proteomes" id="UP000654401">
    <property type="component" value="Unassembled WGS sequence"/>
</dbReference>
<gene>
    <name evidence="3" type="ORF">H8D24_07175</name>
</gene>
<reference evidence="3 4" key="1">
    <citation type="submission" date="2020-08" db="EMBL/GenBank/DDBJ databases">
        <title>Bridging the membrane lipid divide: bacteria of the FCB group superphylum have the potential to synthesize archaeal ether lipids.</title>
        <authorList>
            <person name="Villanueva L."/>
            <person name="Von Meijenfeldt F.A.B."/>
            <person name="Westbye A.B."/>
            <person name="Yadav S."/>
            <person name="Hopmans E.C."/>
            <person name="Dutilh B.E."/>
            <person name="Sinninghe Damste J.S."/>
        </authorList>
    </citation>
    <scope>NUCLEOTIDE SEQUENCE [LARGE SCALE GENOMIC DNA]</scope>
    <source>
        <strain evidence="3">NIOZ-UU100</strain>
    </source>
</reference>
<evidence type="ECO:0000259" key="2">
    <source>
        <dbReference type="SMART" id="SM00899"/>
    </source>
</evidence>
<accession>A0A8J6TQL4</accession>
<sequence length="79" mass="8553">MEATLASLKPGEEGTIIGINGENRLRQRLTEMGFLKGSTIGVDSTAPFGDPRSYTIRGYQVSLRNAEADQILVNIDKGL</sequence>
<dbReference type="GO" id="GO:0046914">
    <property type="term" value="F:transition metal ion binding"/>
    <property type="evidence" value="ECO:0007669"/>
    <property type="project" value="InterPro"/>
</dbReference>
<dbReference type="InterPro" id="IPR052713">
    <property type="entry name" value="FeoA"/>
</dbReference>
<evidence type="ECO:0000313" key="3">
    <source>
        <dbReference type="EMBL" id="MBC8520171.1"/>
    </source>
</evidence>
<comment type="caution">
    <text evidence="3">The sequence shown here is derived from an EMBL/GenBank/DDBJ whole genome shotgun (WGS) entry which is preliminary data.</text>
</comment>
<dbReference type="PANTHER" id="PTHR42954:SF2">
    <property type="entry name" value="FE(2+) TRANSPORT PROTEIN A"/>
    <property type="match status" value="1"/>
</dbReference>
<keyword evidence="1" id="KW-0408">Iron</keyword>
<evidence type="ECO:0000313" key="4">
    <source>
        <dbReference type="Proteomes" id="UP000654401"/>
    </source>
</evidence>
<dbReference type="InterPro" id="IPR008988">
    <property type="entry name" value="Transcriptional_repressor_C"/>
</dbReference>
<dbReference type="EMBL" id="JACNFK010000034">
    <property type="protein sequence ID" value="MBC8520171.1"/>
    <property type="molecule type" value="Genomic_DNA"/>
</dbReference>
<dbReference type="PANTHER" id="PTHR42954">
    <property type="entry name" value="FE(2+) TRANSPORT PROTEIN A"/>
    <property type="match status" value="1"/>
</dbReference>
<name>A0A8J6TQL4_9GAMM</name>
<proteinExistence type="predicted"/>
<evidence type="ECO:0000256" key="1">
    <source>
        <dbReference type="ARBA" id="ARBA00023004"/>
    </source>
</evidence>
<feature type="domain" description="Ferrous iron transporter FeoA-like" evidence="2">
    <location>
        <begin position="3"/>
        <end position="75"/>
    </location>
</feature>
<dbReference type="SMART" id="SM00899">
    <property type="entry name" value="FeoA"/>
    <property type="match status" value="1"/>
</dbReference>
<organism evidence="3 4">
    <name type="scientific">Candidatus Thiopontia autotrophica</name>
    <dbReference type="NCBI Taxonomy" id="2841688"/>
    <lineage>
        <taxon>Bacteria</taxon>
        <taxon>Pseudomonadati</taxon>
        <taxon>Pseudomonadota</taxon>
        <taxon>Gammaproteobacteria</taxon>
        <taxon>Candidatus Thiopontia</taxon>
    </lineage>
</organism>